<sequence length="633" mass="73930">MVLLLLDKNFFGANKNVILVFTYVSPEGSNYYLGNLISTLDILENIRSVAQADYPDANLILAGDFNARTGTIPDYAVSDSVNHLPQLENVYNVDKFELPRNNLDAIENNFGRKLINMCKLFGVHILNGRKNGDINGNFTCTTNGGRSVVDYIAVSSDLFPHITDFKVGHIDDSDHFNIECDLRVNIISNQNYERCPNLANSFKYQWNNNFKAHYLSKISDPYAQEILSDLCSEKPCDIDESIEKLNMLQLNCLDNFCAKYSMSINTTKTKIIVFRNDGPLRNYEKWKYRNIELETVSYYKYLGVVFSPVLSWTKSKETQITQTEKVFNMIKAISRKCNGISVDTAFQIFDKMLVPILLYGSEMWGYTLSPKIENVQIKYFKYTLRVSKYACNMAVLGEIGRSLLYVQYSLKCVKYWIRLIQMPEHRLPKQTYDMLLSLDNAGRKSWVSNVKTMLFEHGFGYVWISQTFVGDKNIFKHNFKQRIKDYSYQEWNSSIVNNSRLQNYCKYKTLLDTERFLSYYSIANKFKHALCKFRCGSYLFKSVECKWSKRLNENICKLCTLGEEENEVHFLLQCNLYQSLREEYLRQYIYKSSSHEQNFVNILGNRNISTIINVSKYIYYAWKRRKIVYKTLL</sequence>
<name>V4BDH6_LOTGI</name>
<dbReference type="KEGG" id="lgi:LOTGIDRAFT_166878"/>
<dbReference type="InterPro" id="IPR036691">
    <property type="entry name" value="Endo/exonu/phosph_ase_sf"/>
</dbReference>
<gene>
    <name evidence="1" type="ORF">LOTGIDRAFT_166878</name>
</gene>
<dbReference type="SUPFAM" id="SSF56219">
    <property type="entry name" value="DNase I-like"/>
    <property type="match status" value="1"/>
</dbReference>
<dbReference type="CTD" id="20240467"/>
<accession>V4BDH6</accession>
<evidence type="ECO:0000313" key="1">
    <source>
        <dbReference type="EMBL" id="ESO86614.1"/>
    </source>
</evidence>
<dbReference type="AlphaFoldDB" id="V4BDH6"/>
<dbReference type="OMA" id="NRICTIC"/>
<dbReference type="HOGENOM" id="CLU_432312_0_0_1"/>
<dbReference type="RefSeq" id="XP_009062597.1">
    <property type="nucleotide sequence ID" value="XM_009064349.1"/>
</dbReference>
<reference evidence="1 2" key="1">
    <citation type="journal article" date="2013" name="Nature">
        <title>Insights into bilaterian evolution from three spiralian genomes.</title>
        <authorList>
            <person name="Simakov O."/>
            <person name="Marletaz F."/>
            <person name="Cho S.J."/>
            <person name="Edsinger-Gonzales E."/>
            <person name="Havlak P."/>
            <person name="Hellsten U."/>
            <person name="Kuo D.H."/>
            <person name="Larsson T."/>
            <person name="Lv J."/>
            <person name="Arendt D."/>
            <person name="Savage R."/>
            <person name="Osoegawa K."/>
            <person name="de Jong P."/>
            <person name="Grimwood J."/>
            <person name="Chapman J.A."/>
            <person name="Shapiro H."/>
            <person name="Aerts A."/>
            <person name="Otillar R.P."/>
            <person name="Terry A.Y."/>
            <person name="Boore J.L."/>
            <person name="Grigoriev I.V."/>
            <person name="Lindberg D.R."/>
            <person name="Seaver E.C."/>
            <person name="Weisblat D.A."/>
            <person name="Putnam N.H."/>
            <person name="Rokhsar D.S."/>
        </authorList>
    </citation>
    <scope>NUCLEOTIDE SEQUENCE [LARGE SCALE GENOMIC DNA]</scope>
</reference>
<dbReference type="PANTHER" id="PTHR47027">
    <property type="entry name" value="REVERSE TRANSCRIPTASE DOMAIN-CONTAINING PROTEIN"/>
    <property type="match status" value="1"/>
</dbReference>
<evidence type="ECO:0000313" key="2">
    <source>
        <dbReference type="Proteomes" id="UP000030746"/>
    </source>
</evidence>
<dbReference type="EMBL" id="KB203019">
    <property type="protein sequence ID" value="ESO86614.1"/>
    <property type="molecule type" value="Genomic_DNA"/>
</dbReference>
<dbReference type="OrthoDB" id="6070753at2759"/>
<keyword evidence="2" id="KW-1185">Reference proteome</keyword>
<proteinExistence type="predicted"/>
<dbReference type="GeneID" id="20240467"/>
<dbReference type="STRING" id="225164.V4BDH6"/>
<evidence type="ECO:0008006" key="3">
    <source>
        <dbReference type="Google" id="ProtNLM"/>
    </source>
</evidence>
<dbReference type="PANTHER" id="PTHR47027:SF20">
    <property type="entry name" value="REVERSE TRANSCRIPTASE-LIKE PROTEIN WITH RNA-DIRECTED DNA POLYMERASE DOMAIN"/>
    <property type="match status" value="1"/>
</dbReference>
<protein>
    <recommendedName>
        <fullName evidence="3">Endonuclease/exonuclease/phosphatase domain-containing protein</fullName>
    </recommendedName>
</protein>
<organism evidence="1 2">
    <name type="scientific">Lottia gigantea</name>
    <name type="common">Giant owl limpet</name>
    <dbReference type="NCBI Taxonomy" id="225164"/>
    <lineage>
        <taxon>Eukaryota</taxon>
        <taxon>Metazoa</taxon>
        <taxon>Spiralia</taxon>
        <taxon>Lophotrochozoa</taxon>
        <taxon>Mollusca</taxon>
        <taxon>Gastropoda</taxon>
        <taxon>Patellogastropoda</taxon>
        <taxon>Lottioidea</taxon>
        <taxon>Lottiidae</taxon>
        <taxon>Lottia</taxon>
    </lineage>
</organism>
<dbReference type="Gene3D" id="3.60.10.10">
    <property type="entry name" value="Endonuclease/exonuclease/phosphatase"/>
    <property type="match status" value="1"/>
</dbReference>
<dbReference type="Proteomes" id="UP000030746">
    <property type="component" value="Unassembled WGS sequence"/>
</dbReference>